<dbReference type="PANTHER" id="PTHR31234">
    <property type="entry name" value="LATE EMBRYOGENESIS ABUNDANT (LEA) HYDROXYPROLINE-RICH GLYCOPROTEIN FAMILY"/>
    <property type="match status" value="1"/>
</dbReference>
<evidence type="ECO:0000256" key="2">
    <source>
        <dbReference type="ARBA" id="ARBA00023136"/>
    </source>
</evidence>
<gene>
    <name evidence="4" type="ORF">SLEP1_g9287</name>
</gene>
<comment type="caution">
    <text evidence="4">The sequence shown here is derived from an EMBL/GenBank/DDBJ whole genome shotgun (WGS) entry which is preliminary data.</text>
</comment>
<dbReference type="GO" id="GO:0005886">
    <property type="term" value="C:plasma membrane"/>
    <property type="evidence" value="ECO:0007669"/>
    <property type="project" value="TreeGrafter"/>
</dbReference>
<comment type="subcellular location">
    <subcellularLocation>
        <location evidence="1">Membrane</location>
    </subcellularLocation>
</comment>
<keyword evidence="3" id="KW-0812">Transmembrane</keyword>
<evidence type="ECO:0000313" key="4">
    <source>
        <dbReference type="EMBL" id="GKU96004.1"/>
    </source>
</evidence>
<reference evidence="4 5" key="1">
    <citation type="journal article" date="2021" name="Commun. Biol.">
        <title>The genome of Shorea leprosula (Dipterocarpaceae) highlights the ecological relevance of drought in aseasonal tropical rainforests.</title>
        <authorList>
            <person name="Ng K.K.S."/>
            <person name="Kobayashi M.J."/>
            <person name="Fawcett J.A."/>
            <person name="Hatakeyama M."/>
            <person name="Paape T."/>
            <person name="Ng C.H."/>
            <person name="Ang C.C."/>
            <person name="Tnah L.H."/>
            <person name="Lee C.T."/>
            <person name="Nishiyama T."/>
            <person name="Sese J."/>
            <person name="O'Brien M.J."/>
            <person name="Copetti D."/>
            <person name="Mohd Noor M.I."/>
            <person name="Ong R.C."/>
            <person name="Putra M."/>
            <person name="Sireger I.Z."/>
            <person name="Indrioko S."/>
            <person name="Kosugi Y."/>
            <person name="Izuno A."/>
            <person name="Isagi Y."/>
            <person name="Lee S.L."/>
            <person name="Shimizu K.K."/>
        </authorList>
    </citation>
    <scope>NUCLEOTIDE SEQUENCE [LARGE SCALE GENOMIC DNA]</scope>
    <source>
        <strain evidence="4">214</strain>
    </source>
</reference>
<dbReference type="PANTHER" id="PTHR31234:SF66">
    <property type="entry name" value="LATE EMBRYOGENESIS ABUNDANT PROTEIN"/>
    <property type="match status" value="1"/>
</dbReference>
<evidence type="ECO:0000256" key="3">
    <source>
        <dbReference type="SAM" id="Phobius"/>
    </source>
</evidence>
<evidence type="ECO:0000256" key="1">
    <source>
        <dbReference type="ARBA" id="ARBA00004370"/>
    </source>
</evidence>
<proteinExistence type="predicted"/>
<accession>A0AAV5ICE6</accession>
<dbReference type="AlphaFoldDB" id="A0AAV5ICE6"/>
<dbReference type="InterPro" id="IPR044839">
    <property type="entry name" value="NDR1-like"/>
</dbReference>
<keyword evidence="5" id="KW-1185">Reference proteome</keyword>
<evidence type="ECO:0000313" key="5">
    <source>
        <dbReference type="Proteomes" id="UP001054252"/>
    </source>
</evidence>
<feature type="transmembrane region" description="Helical" evidence="3">
    <location>
        <begin position="12"/>
        <end position="40"/>
    </location>
</feature>
<name>A0AAV5ICE6_9ROSI</name>
<keyword evidence="3" id="KW-1133">Transmembrane helix</keyword>
<organism evidence="4 5">
    <name type="scientific">Rubroshorea leprosula</name>
    <dbReference type="NCBI Taxonomy" id="152421"/>
    <lineage>
        <taxon>Eukaryota</taxon>
        <taxon>Viridiplantae</taxon>
        <taxon>Streptophyta</taxon>
        <taxon>Embryophyta</taxon>
        <taxon>Tracheophyta</taxon>
        <taxon>Spermatophyta</taxon>
        <taxon>Magnoliopsida</taxon>
        <taxon>eudicotyledons</taxon>
        <taxon>Gunneridae</taxon>
        <taxon>Pentapetalae</taxon>
        <taxon>rosids</taxon>
        <taxon>malvids</taxon>
        <taxon>Malvales</taxon>
        <taxon>Dipterocarpaceae</taxon>
        <taxon>Rubroshorea</taxon>
    </lineage>
</organism>
<evidence type="ECO:0008006" key="6">
    <source>
        <dbReference type="Google" id="ProtNLM"/>
    </source>
</evidence>
<protein>
    <recommendedName>
        <fullName evidence="6">Late embryogenesis abundant protein LEA-2 subgroup domain-containing protein</fullName>
    </recommendedName>
</protein>
<dbReference type="EMBL" id="BPVZ01000009">
    <property type="protein sequence ID" value="GKU96004.1"/>
    <property type="molecule type" value="Genomic_DNA"/>
</dbReference>
<dbReference type="Proteomes" id="UP001054252">
    <property type="component" value="Unassembled WGS sequence"/>
</dbReference>
<dbReference type="GO" id="GO:0098542">
    <property type="term" value="P:defense response to other organism"/>
    <property type="evidence" value="ECO:0007669"/>
    <property type="project" value="InterPro"/>
</dbReference>
<sequence length="198" mass="21677">MPADRPRTDSTHCLVWCAAIICAIITFGVIVAGVVTFIGYQVIHPKVPYVSVVDAHLDTIRIDYAGVLEVQATINMRAENGNRKARARFSHLLFHFSLDGVVLAHLVGGPFDVRKNSFVDFHYVAQSTPVALGPEQEELVDTSLKRNLIAFNLKGGAKARWKAGPLGSIKFTSNLDCLLRFHPLNGTYIPSRCTSSAS</sequence>
<keyword evidence="2 3" id="KW-0472">Membrane</keyword>